<sequence length="236" mass="26186">MTEPNNLRIWSQVERTDPGHTKKVNQRGGFTAISAQYQIMRATETFGPIGEGWGYDAGAPIFQEGLVFVPVTLWQRERSNVFGPMFGGAEWKSNGRLDSDALKKATTDALTKLLSQLGFNADVFMGKFDDNKYVAEVKAEFAGEPKKTVGGTNPTIDIHTDGPDWYYASGSGMSAAKAKAEGWGETLDGWLSAIPMIPTMEAWRTWCRDRDDEIKALPMGWRKIVREAVDARKAEL</sequence>
<accession>A0A6J5NFW5</accession>
<reference evidence="1" key="1">
    <citation type="submission" date="2020-04" db="EMBL/GenBank/DDBJ databases">
        <authorList>
            <person name="Chiriac C."/>
            <person name="Salcher M."/>
            <person name="Ghai R."/>
            <person name="Kavagutti S V."/>
        </authorList>
    </citation>
    <scope>NUCLEOTIDE SEQUENCE</scope>
</reference>
<organism evidence="1">
    <name type="scientific">uncultured Caudovirales phage</name>
    <dbReference type="NCBI Taxonomy" id="2100421"/>
    <lineage>
        <taxon>Viruses</taxon>
        <taxon>Duplodnaviria</taxon>
        <taxon>Heunggongvirae</taxon>
        <taxon>Uroviricota</taxon>
        <taxon>Caudoviricetes</taxon>
        <taxon>Peduoviridae</taxon>
        <taxon>Maltschvirus</taxon>
        <taxon>Maltschvirus maltsch</taxon>
    </lineage>
</organism>
<name>A0A6J5NFW5_9CAUD</name>
<evidence type="ECO:0000313" key="1">
    <source>
        <dbReference type="EMBL" id="CAB4157667.1"/>
    </source>
</evidence>
<gene>
    <name evidence="1" type="ORF">UFOVP679_37</name>
</gene>
<protein>
    <submittedName>
        <fullName evidence="1">Uncharacterized protein</fullName>
    </submittedName>
</protein>
<dbReference type="EMBL" id="LR796660">
    <property type="protein sequence ID" value="CAB4157667.1"/>
    <property type="molecule type" value="Genomic_DNA"/>
</dbReference>
<proteinExistence type="predicted"/>